<dbReference type="Proteomes" id="UP000297348">
    <property type="component" value="Unassembled WGS sequence"/>
</dbReference>
<comment type="caution">
    <text evidence="6">The sequence shown here is derived from an EMBL/GenBank/DDBJ whole genome shotgun (WGS) entry which is preliminary data.</text>
</comment>
<evidence type="ECO:0000256" key="4">
    <source>
        <dbReference type="ARBA" id="ARBA00023136"/>
    </source>
</evidence>
<dbReference type="OrthoDB" id="2143375at2"/>
<evidence type="ECO:0000313" key="6">
    <source>
        <dbReference type="EMBL" id="TGD19276.1"/>
    </source>
</evidence>
<protein>
    <submittedName>
        <fullName evidence="6">CvpA family protein</fullName>
    </submittedName>
</protein>
<dbReference type="GO" id="GO:0016020">
    <property type="term" value="C:membrane"/>
    <property type="evidence" value="ECO:0007669"/>
    <property type="project" value="UniProtKB-SubCell"/>
</dbReference>
<evidence type="ECO:0000256" key="2">
    <source>
        <dbReference type="ARBA" id="ARBA00022692"/>
    </source>
</evidence>
<dbReference type="InterPro" id="IPR003825">
    <property type="entry name" value="Colicin-V_CvpA"/>
</dbReference>
<name>A0A4Z0JBQ1_9LACO</name>
<sequence length="179" mass="19570">MVLSLIILAVLILGFRRGYRRGLVLQILNTIGYIVVWIAARLGAKPLASGIGQFVGNLSLNSSVSAVTAGQSSSFFLNGLAFSAILMVGFFIVHRVAYSLNKVTWLPVIHQVNSLAGGLINLAIRYVVIFLTLNLLILVPISGFQSSYQASPVAQWIVKQTPILSKRVFSWWLTEHTSN</sequence>
<feature type="transmembrane region" description="Helical" evidence="5">
    <location>
        <begin position="118"/>
        <end position="139"/>
    </location>
</feature>
<gene>
    <name evidence="6" type="ORF">EGT51_05235</name>
</gene>
<dbReference type="PANTHER" id="PTHR37306:SF1">
    <property type="entry name" value="COLICIN V PRODUCTION PROTEIN"/>
    <property type="match status" value="1"/>
</dbReference>
<dbReference type="PANTHER" id="PTHR37306">
    <property type="entry name" value="COLICIN V PRODUCTION PROTEIN"/>
    <property type="match status" value="1"/>
</dbReference>
<dbReference type="AlphaFoldDB" id="A0A4Z0JBQ1"/>
<keyword evidence="3 5" id="KW-1133">Transmembrane helix</keyword>
<evidence type="ECO:0000256" key="5">
    <source>
        <dbReference type="SAM" id="Phobius"/>
    </source>
</evidence>
<evidence type="ECO:0000256" key="1">
    <source>
        <dbReference type="ARBA" id="ARBA00004141"/>
    </source>
</evidence>
<keyword evidence="2 5" id="KW-0812">Transmembrane</keyword>
<keyword evidence="7" id="KW-1185">Reference proteome</keyword>
<evidence type="ECO:0000256" key="3">
    <source>
        <dbReference type="ARBA" id="ARBA00022989"/>
    </source>
</evidence>
<comment type="subcellular location">
    <subcellularLocation>
        <location evidence="1">Membrane</location>
        <topology evidence="1">Multi-pass membrane protein</topology>
    </subcellularLocation>
</comment>
<dbReference type="EMBL" id="RKLX01000006">
    <property type="protein sequence ID" value="TGD19276.1"/>
    <property type="molecule type" value="Genomic_DNA"/>
</dbReference>
<feature type="transmembrane region" description="Helical" evidence="5">
    <location>
        <begin position="75"/>
        <end position="98"/>
    </location>
</feature>
<accession>A0A4Z0JBQ1</accession>
<feature type="transmembrane region" description="Helical" evidence="5">
    <location>
        <begin position="26"/>
        <end position="44"/>
    </location>
</feature>
<dbReference type="RefSeq" id="WP_135367697.1">
    <property type="nucleotide sequence ID" value="NZ_RKLX01000006.1"/>
</dbReference>
<keyword evidence="4 5" id="KW-0472">Membrane</keyword>
<dbReference type="GO" id="GO:0009403">
    <property type="term" value="P:toxin biosynthetic process"/>
    <property type="evidence" value="ECO:0007669"/>
    <property type="project" value="InterPro"/>
</dbReference>
<dbReference type="Pfam" id="PF02674">
    <property type="entry name" value="Colicin_V"/>
    <property type="match status" value="1"/>
</dbReference>
<reference evidence="6 7" key="1">
    <citation type="submission" date="2018-10" db="EMBL/GenBank/DDBJ databases">
        <title>Lactobacillus sp. R7 and Lactobacillus sp. R19 isolated from fermented mustard green product of Taiwan.</title>
        <authorList>
            <person name="Lin S.-T."/>
        </authorList>
    </citation>
    <scope>NUCLEOTIDE SEQUENCE [LARGE SCALE GENOMIC DNA]</scope>
    <source>
        <strain evidence="6 7">BCRC 81129</strain>
    </source>
</reference>
<proteinExistence type="predicted"/>
<evidence type="ECO:0000313" key="7">
    <source>
        <dbReference type="Proteomes" id="UP000297348"/>
    </source>
</evidence>
<organism evidence="6 7">
    <name type="scientific">Levilactobacillus suantsaiihabitans</name>
    <dbReference type="NCBI Taxonomy" id="2487722"/>
    <lineage>
        <taxon>Bacteria</taxon>
        <taxon>Bacillati</taxon>
        <taxon>Bacillota</taxon>
        <taxon>Bacilli</taxon>
        <taxon>Lactobacillales</taxon>
        <taxon>Lactobacillaceae</taxon>
        <taxon>Levilactobacillus</taxon>
    </lineage>
</organism>